<keyword evidence="3" id="KW-1185">Reference proteome</keyword>
<organism evidence="2 3">
    <name type="scientific">Actinoplanes subglobosus</name>
    <dbReference type="NCBI Taxonomy" id="1547892"/>
    <lineage>
        <taxon>Bacteria</taxon>
        <taxon>Bacillati</taxon>
        <taxon>Actinomycetota</taxon>
        <taxon>Actinomycetes</taxon>
        <taxon>Micromonosporales</taxon>
        <taxon>Micromonosporaceae</taxon>
        <taxon>Actinoplanes</taxon>
    </lineage>
</organism>
<reference evidence="3" key="1">
    <citation type="journal article" date="2019" name="Int. J. Syst. Evol. Microbiol.">
        <title>The Global Catalogue of Microorganisms (GCM) 10K type strain sequencing project: providing services to taxonomists for standard genome sequencing and annotation.</title>
        <authorList>
            <consortium name="The Broad Institute Genomics Platform"/>
            <consortium name="The Broad Institute Genome Sequencing Center for Infectious Disease"/>
            <person name="Wu L."/>
            <person name="Ma J."/>
        </authorList>
    </citation>
    <scope>NUCLEOTIDE SEQUENCE [LARGE SCALE GENOMIC DNA]</scope>
    <source>
        <strain evidence="3">TBRC 5832</strain>
    </source>
</reference>
<dbReference type="Proteomes" id="UP001595867">
    <property type="component" value="Unassembled WGS sequence"/>
</dbReference>
<dbReference type="SUPFAM" id="SSF48371">
    <property type="entry name" value="ARM repeat"/>
    <property type="match status" value="1"/>
</dbReference>
<feature type="compositionally biased region" description="Low complexity" evidence="1">
    <location>
        <begin position="324"/>
        <end position="336"/>
    </location>
</feature>
<evidence type="ECO:0000313" key="3">
    <source>
        <dbReference type="Proteomes" id="UP001595867"/>
    </source>
</evidence>
<dbReference type="InterPro" id="IPR016024">
    <property type="entry name" value="ARM-type_fold"/>
</dbReference>
<sequence>MLNGIDDIDWAALDGAYGPCTEAPDILRGLASPDPDVVDEAMFEFGSSLWHQGTVYPATAEVVPFLVELAVTEGIHRRPDLLRILGELCDPRLTRGPGQPLVRAAVAVHSGPLLPLLADADPRIRLHAAFAAAHSGPHAYDSLRERWASEDHPPVRASVLAGLSRLEPAATVPLLEAALHDPSPELRATAATVLAGSGVPLPPDVLEPVGEALALVDTLWAGHRSAWEVVFAATEPAAAAILGAPLARSADPSTRSRLLHSIHARLLRSRSSVPALLPLVAALLTDPDPEVRADAAVAALAAGPLVAPLLTADPVSPGDRRPSGETAPAAGGPAAGASPAGMSVAGSLLGMAGTGSRCALRVLVHLGHPGYPEALAAAWDAGTAHEVLSGIEVPFDPAALAVIRRAITAPGPGSAAAPFLPASSRQDFDGLLGVLESWGPAAAPAFPEIVALLNSHPDAAALALAAIGPAALPAIPALTGRAGSGDVPSGHAILRLTGDTGPLLTAAAAVLPAVPSAAGIDSHRLVYWLGLIADAGADAAVLVPGLARMLGGTPEDQQDRRVRVAAARVIWRATGDAAAVLPTLREVVGRGSGPAGDAAELLAELGAGQDLIPELRKLLQSDPDTRRGAALALHRLGVPADELAGPLVAAVPAGGSTATKALTVLAGIGAVSAIPDLVALADRDERFPAGILGDESWADDRLRDRIRATITALEGLR</sequence>
<evidence type="ECO:0000313" key="2">
    <source>
        <dbReference type="EMBL" id="MFC4063949.1"/>
    </source>
</evidence>
<gene>
    <name evidence="2" type="ORF">ACFO0C_03335</name>
</gene>
<evidence type="ECO:0000256" key="1">
    <source>
        <dbReference type="SAM" id="MobiDB-lite"/>
    </source>
</evidence>
<dbReference type="RefSeq" id="WP_378064991.1">
    <property type="nucleotide sequence ID" value="NZ_JBHSBL010000004.1"/>
</dbReference>
<protein>
    <submittedName>
        <fullName evidence="2">HEAT repeat domain-containing protein</fullName>
    </submittedName>
</protein>
<dbReference type="InterPro" id="IPR021133">
    <property type="entry name" value="HEAT_type_2"/>
</dbReference>
<proteinExistence type="predicted"/>
<dbReference type="EMBL" id="JBHSBL010000004">
    <property type="protein sequence ID" value="MFC4063949.1"/>
    <property type="molecule type" value="Genomic_DNA"/>
</dbReference>
<feature type="region of interest" description="Disordered" evidence="1">
    <location>
        <begin position="311"/>
        <end position="336"/>
    </location>
</feature>
<dbReference type="InterPro" id="IPR011989">
    <property type="entry name" value="ARM-like"/>
</dbReference>
<accession>A0ABV8IJ02</accession>
<dbReference type="Gene3D" id="1.25.10.10">
    <property type="entry name" value="Leucine-rich Repeat Variant"/>
    <property type="match status" value="2"/>
</dbReference>
<name>A0ABV8IJ02_9ACTN</name>
<dbReference type="PROSITE" id="PS50077">
    <property type="entry name" value="HEAT_REPEAT"/>
    <property type="match status" value="1"/>
</dbReference>
<dbReference type="Pfam" id="PF13646">
    <property type="entry name" value="HEAT_2"/>
    <property type="match status" value="1"/>
</dbReference>
<comment type="caution">
    <text evidence="2">The sequence shown here is derived from an EMBL/GenBank/DDBJ whole genome shotgun (WGS) entry which is preliminary data.</text>
</comment>